<keyword evidence="12" id="KW-1185">Reference proteome</keyword>
<evidence type="ECO:0000256" key="9">
    <source>
        <dbReference type="SAM" id="Phobius"/>
    </source>
</evidence>
<keyword evidence="8 9" id="KW-0472">Membrane</keyword>
<evidence type="ECO:0000256" key="5">
    <source>
        <dbReference type="ARBA" id="ARBA00022679"/>
    </source>
</evidence>
<evidence type="ECO:0000256" key="1">
    <source>
        <dbReference type="ARBA" id="ARBA00004141"/>
    </source>
</evidence>
<proteinExistence type="inferred from homology"/>
<dbReference type="EMBL" id="FNWT01000005">
    <property type="protein sequence ID" value="SEH55694.1"/>
    <property type="molecule type" value="Genomic_DNA"/>
</dbReference>
<feature type="domain" description="Bacterial sugar transferase" evidence="10">
    <location>
        <begin position="272"/>
        <end position="462"/>
    </location>
</feature>
<dbReference type="InterPro" id="IPR017475">
    <property type="entry name" value="EPS_sugar_tfrase"/>
</dbReference>
<accession>A0A1H6J195</accession>
<dbReference type="PANTHER" id="PTHR30576:SF4">
    <property type="entry name" value="UNDECAPRENYL-PHOSPHATE GALACTOSE PHOSPHOTRANSFERASE"/>
    <property type="match status" value="1"/>
</dbReference>
<feature type="transmembrane region" description="Helical" evidence="9">
    <location>
        <begin position="76"/>
        <end position="95"/>
    </location>
</feature>
<dbReference type="PANTHER" id="PTHR30576">
    <property type="entry name" value="COLANIC BIOSYNTHESIS UDP-GLUCOSE LIPID CARRIER TRANSFERASE"/>
    <property type="match status" value="1"/>
</dbReference>
<dbReference type="Pfam" id="PF02397">
    <property type="entry name" value="Bac_transf"/>
    <property type="match status" value="1"/>
</dbReference>
<evidence type="ECO:0000256" key="3">
    <source>
        <dbReference type="ARBA" id="ARBA00006464"/>
    </source>
</evidence>
<organism evidence="11 12">
    <name type="scientific">Parafannyhessea umbonata</name>
    <dbReference type="NCBI Taxonomy" id="604330"/>
    <lineage>
        <taxon>Bacteria</taxon>
        <taxon>Bacillati</taxon>
        <taxon>Actinomycetota</taxon>
        <taxon>Coriobacteriia</taxon>
        <taxon>Coriobacteriales</taxon>
        <taxon>Atopobiaceae</taxon>
        <taxon>Parafannyhessea</taxon>
    </lineage>
</organism>
<keyword evidence="5" id="KW-0808">Transferase</keyword>
<comment type="subcellular location">
    <subcellularLocation>
        <location evidence="2">Cell membrane</location>
    </subcellularLocation>
    <subcellularLocation>
        <location evidence="1">Membrane</location>
        <topology evidence="1">Multi-pass membrane protein</topology>
    </subcellularLocation>
</comment>
<dbReference type="RefSeq" id="WP_159443964.1">
    <property type="nucleotide sequence ID" value="NZ_FNWT01000005.1"/>
</dbReference>
<evidence type="ECO:0000313" key="12">
    <source>
        <dbReference type="Proteomes" id="UP000199135"/>
    </source>
</evidence>
<feature type="transmembrane region" description="Helical" evidence="9">
    <location>
        <begin position="42"/>
        <end position="64"/>
    </location>
</feature>
<feature type="transmembrane region" description="Helical" evidence="9">
    <location>
        <begin position="12"/>
        <end position="36"/>
    </location>
</feature>
<dbReference type="InterPro" id="IPR003362">
    <property type="entry name" value="Bact_transf"/>
</dbReference>
<name>A0A1H6J195_9ACTN</name>
<keyword evidence="7 9" id="KW-1133">Transmembrane helix</keyword>
<evidence type="ECO:0000256" key="4">
    <source>
        <dbReference type="ARBA" id="ARBA00022475"/>
    </source>
</evidence>
<evidence type="ECO:0000259" key="10">
    <source>
        <dbReference type="Pfam" id="PF02397"/>
    </source>
</evidence>
<dbReference type="Proteomes" id="UP000199135">
    <property type="component" value="Unassembled WGS sequence"/>
</dbReference>
<feature type="transmembrane region" description="Helical" evidence="9">
    <location>
        <begin position="107"/>
        <end position="126"/>
    </location>
</feature>
<keyword evidence="6 9" id="KW-0812">Transmembrane</keyword>
<evidence type="ECO:0000256" key="7">
    <source>
        <dbReference type="ARBA" id="ARBA00022989"/>
    </source>
</evidence>
<evidence type="ECO:0000256" key="8">
    <source>
        <dbReference type="ARBA" id="ARBA00023136"/>
    </source>
</evidence>
<feature type="transmembrane region" description="Helical" evidence="9">
    <location>
        <begin position="274"/>
        <end position="300"/>
    </location>
</feature>
<dbReference type="NCBIfam" id="TIGR03025">
    <property type="entry name" value="EPS_sugtrans"/>
    <property type="match status" value="1"/>
</dbReference>
<evidence type="ECO:0000313" key="11">
    <source>
        <dbReference type="EMBL" id="SEH55694.1"/>
    </source>
</evidence>
<keyword evidence="4" id="KW-1003">Cell membrane</keyword>
<gene>
    <name evidence="11" type="ORF">SAMN05216447_105127</name>
</gene>
<protein>
    <submittedName>
        <fullName evidence="11">Exopolysaccharide biosynthesis polyprenyl glycosylphosphotransferase</fullName>
    </submittedName>
</protein>
<comment type="caution">
    <text evidence="11">The sequence shown here is derived from an EMBL/GenBank/DDBJ whole genome shotgun (WGS) entry which is preliminary data.</text>
</comment>
<evidence type="ECO:0000256" key="2">
    <source>
        <dbReference type="ARBA" id="ARBA00004236"/>
    </source>
</evidence>
<comment type="similarity">
    <text evidence="3">Belongs to the bacterial sugar transferase family.</text>
</comment>
<dbReference type="Pfam" id="PF13727">
    <property type="entry name" value="CoA_binding_3"/>
    <property type="match status" value="1"/>
</dbReference>
<sequence>MGSSYFRKLSLWLLDVICVVLSFWHATSIKALGPILSSTGSATGLTIITLVFLVTFFNFITHVNRGFMKRNATQEFGLVFLYNVYLVLGVALVMLAVKPDVSPSRTVVMLFFGIDVVVMCALRALSKLATRLVFGRESVRYHVLMIAEPTCREFVQKRFKTGSTYNVAGWLDLSGDFVQGKVGEKTIACRLESIPQHLAGKRIDDVFVAAPNATEDQVARLVDSAERLSASCHVQVVLPDPDIQGAHLDSFGEIPTVTYSSTGSKFYRYVGKRLFDILFSLAVIVVAFIPSLILSLVIYLQTKGSPFYTQSRVGLDGKHFDLLKFRSMVADANDVKKYLSAEQLREWETERKVENDPRVTKVGRILRKTSLDEFPQFINVFKGDMSVVGPRPIVDEELVNYGDRLSEFLSCKPGITGWWQVVARNDATYATGKRQELELYYVRHQSAQMDWSIIKRTVSAVFYGTGK</sequence>
<reference evidence="11 12" key="1">
    <citation type="submission" date="2016-10" db="EMBL/GenBank/DDBJ databases">
        <authorList>
            <person name="Varghese N."/>
            <person name="Submissions S."/>
        </authorList>
    </citation>
    <scope>NUCLEOTIDE SEQUENCE [LARGE SCALE GENOMIC DNA]</scope>
    <source>
        <strain evidence="11 12">WCP15</strain>
    </source>
</reference>
<evidence type="ECO:0000256" key="6">
    <source>
        <dbReference type="ARBA" id="ARBA00022692"/>
    </source>
</evidence>